<organism evidence="1 2">
    <name type="scientific">Pseudomonas phytophila</name>
    <dbReference type="NCBI Taxonomy" id="2867264"/>
    <lineage>
        <taxon>Bacteria</taxon>
        <taxon>Pseudomonadati</taxon>
        <taxon>Pseudomonadota</taxon>
        <taxon>Gammaproteobacteria</taxon>
        <taxon>Pseudomonadales</taxon>
        <taxon>Pseudomonadaceae</taxon>
        <taxon>Pseudomonas</taxon>
    </lineage>
</organism>
<reference evidence="1" key="1">
    <citation type="submission" date="2021-08" db="EMBL/GenBank/DDBJ databases">
        <title>Complete genome sequence of Pseudomonas phytophila.</title>
        <authorList>
            <person name="Weir B.S."/>
            <person name="Templeton M.D."/>
            <person name="Arshed S."/>
            <person name="Andersen M.T."/>
            <person name="Jayaraman J."/>
        </authorList>
    </citation>
    <scope>NUCLEOTIDE SEQUENCE</scope>
    <source>
        <strain evidence="1">ICMP 23753</strain>
    </source>
</reference>
<evidence type="ECO:0000313" key="2">
    <source>
        <dbReference type="Proteomes" id="UP001063228"/>
    </source>
</evidence>
<evidence type="ECO:0000313" key="1">
    <source>
        <dbReference type="EMBL" id="UXZ94146.1"/>
    </source>
</evidence>
<accession>A0ABY6F938</accession>
<protein>
    <submittedName>
        <fullName evidence="1">Uncharacterized protein</fullName>
    </submittedName>
</protein>
<name>A0ABY6F938_9PSED</name>
<dbReference type="Proteomes" id="UP001063228">
    <property type="component" value="Chromosome"/>
</dbReference>
<proteinExistence type="predicted"/>
<dbReference type="EMBL" id="CP081201">
    <property type="protein sequence ID" value="UXZ94146.1"/>
    <property type="molecule type" value="Genomic_DNA"/>
</dbReference>
<keyword evidence="2" id="KW-1185">Reference proteome</keyword>
<sequence>MSLTNEEEFALQMLFSGQDKVSLAIRLQLKSCAVKARKHTGVGFFTSIALAVTLPVTVQRHWDCNFEHRELSHGGSFMCWIENSSFLELEAVAYNGEWPKKFNSSDFKLA</sequence>
<dbReference type="RefSeq" id="WP_263267261.1">
    <property type="nucleotide sequence ID" value="NZ_CP081201.1"/>
</dbReference>
<gene>
    <name evidence="1" type="ORF">K3169_17395</name>
</gene>